<dbReference type="EMBL" id="OX459123">
    <property type="protein sequence ID" value="CAI9109381.1"/>
    <property type="molecule type" value="Genomic_DNA"/>
</dbReference>
<dbReference type="AlphaFoldDB" id="A0AAV1DQQ8"/>
<evidence type="ECO:0000313" key="1">
    <source>
        <dbReference type="EMBL" id="CAI9109381.1"/>
    </source>
</evidence>
<gene>
    <name evidence="1" type="ORF">OLC1_LOCUS17301</name>
</gene>
<evidence type="ECO:0000313" key="2">
    <source>
        <dbReference type="Proteomes" id="UP001161247"/>
    </source>
</evidence>
<proteinExistence type="predicted"/>
<reference evidence="1" key="1">
    <citation type="submission" date="2023-03" db="EMBL/GenBank/DDBJ databases">
        <authorList>
            <person name="Julca I."/>
        </authorList>
    </citation>
    <scope>NUCLEOTIDE SEQUENCE</scope>
</reference>
<name>A0AAV1DQQ8_OLDCO</name>
<dbReference type="Proteomes" id="UP001161247">
    <property type="component" value="Chromosome 6"/>
</dbReference>
<dbReference type="PANTHER" id="PTHR31286:SF180">
    <property type="entry name" value="OS10G0362600 PROTEIN"/>
    <property type="match status" value="1"/>
</dbReference>
<keyword evidence="2" id="KW-1185">Reference proteome</keyword>
<accession>A0AAV1DQQ8</accession>
<protein>
    <submittedName>
        <fullName evidence="1">OLC1v1009194C1</fullName>
    </submittedName>
</protein>
<organism evidence="1 2">
    <name type="scientific">Oldenlandia corymbosa var. corymbosa</name>
    <dbReference type="NCBI Taxonomy" id="529605"/>
    <lineage>
        <taxon>Eukaryota</taxon>
        <taxon>Viridiplantae</taxon>
        <taxon>Streptophyta</taxon>
        <taxon>Embryophyta</taxon>
        <taxon>Tracheophyta</taxon>
        <taxon>Spermatophyta</taxon>
        <taxon>Magnoliopsida</taxon>
        <taxon>eudicotyledons</taxon>
        <taxon>Gunneridae</taxon>
        <taxon>Pentapetalae</taxon>
        <taxon>asterids</taxon>
        <taxon>lamiids</taxon>
        <taxon>Gentianales</taxon>
        <taxon>Rubiaceae</taxon>
        <taxon>Rubioideae</taxon>
        <taxon>Spermacoceae</taxon>
        <taxon>Hedyotis-Oldenlandia complex</taxon>
        <taxon>Oldenlandia</taxon>
    </lineage>
</organism>
<dbReference type="InterPro" id="IPR040256">
    <property type="entry name" value="At4g02000-like"/>
</dbReference>
<dbReference type="PANTHER" id="PTHR31286">
    <property type="entry name" value="GLYCINE-RICH CELL WALL STRUCTURAL PROTEIN 1.8-LIKE"/>
    <property type="match status" value="1"/>
</dbReference>
<sequence length="318" mass="36208">MEEVHEEFNKISFNGSYTLGLMNPRHVLIHFEQKDDCQCCWIRTFWNIGGFSMRILKLTPGFRFEEDPPVVPIWVSLYDLPIEFMHPEVIYSMATSLGQPLKVDTPTLNMTSPFVVRFCVEVDLTKDLPKSVRVGKKGRKHEQLFTFEHVPSYCVKCSKIGHKDSECRIGKSILRSDDVEPSLGKKKGIKLAPSKPKLALKRGNEKHGLDVDTLNLNPLIAKGIELVARESSGPSSPPAETLGARTLEAEVMETLEQRRVESTSGLTVKEKELTLINLQSSPKRNEVVPQYVVNPIPPQYENKFWCCKMWMMVMLNYL</sequence>